<feature type="transmembrane region" description="Helical" evidence="7">
    <location>
        <begin position="101"/>
        <end position="119"/>
    </location>
</feature>
<evidence type="ECO:0000256" key="2">
    <source>
        <dbReference type="ARBA" id="ARBA00022448"/>
    </source>
</evidence>
<gene>
    <name evidence="9" type="ORF">LTR36_009870</name>
</gene>
<evidence type="ECO:0000256" key="3">
    <source>
        <dbReference type="ARBA" id="ARBA00022692"/>
    </source>
</evidence>
<feature type="transmembrane region" description="Helical" evidence="7">
    <location>
        <begin position="156"/>
        <end position="178"/>
    </location>
</feature>
<evidence type="ECO:0000256" key="4">
    <source>
        <dbReference type="ARBA" id="ARBA00022989"/>
    </source>
</evidence>
<dbReference type="GO" id="GO:0016020">
    <property type="term" value="C:membrane"/>
    <property type="evidence" value="ECO:0007669"/>
    <property type="project" value="UniProtKB-SubCell"/>
</dbReference>
<keyword evidence="2" id="KW-0813">Transport</keyword>
<evidence type="ECO:0000256" key="7">
    <source>
        <dbReference type="SAM" id="Phobius"/>
    </source>
</evidence>
<dbReference type="GO" id="GO:0022857">
    <property type="term" value="F:transmembrane transporter activity"/>
    <property type="evidence" value="ECO:0007669"/>
    <property type="project" value="InterPro"/>
</dbReference>
<feature type="transmembrane region" description="Helical" evidence="7">
    <location>
        <begin position="422"/>
        <end position="442"/>
    </location>
</feature>
<dbReference type="Proteomes" id="UP001324427">
    <property type="component" value="Unassembled WGS sequence"/>
</dbReference>
<reference evidence="9 10" key="1">
    <citation type="submission" date="2021-11" db="EMBL/GenBank/DDBJ databases">
        <title>Black yeast isolated from Biological Soil Crust.</title>
        <authorList>
            <person name="Kurbessoian T."/>
        </authorList>
    </citation>
    <scope>NUCLEOTIDE SEQUENCE [LARGE SCALE GENOMIC DNA]</scope>
    <source>
        <strain evidence="9 10">CCFEE 5522</strain>
    </source>
</reference>
<feature type="compositionally biased region" description="Polar residues" evidence="6">
    <location>
        <begin position="1"/>
        <end position="16"/>
    </location>
</feature>
<feature type="transmembrane region" description="Helical" evidence="7">
    <location>
        <begin position="454"/>
        <end position="477"/>
    </location>
</feature>
<accession>A0AAV9J500</accession>
<feature type="transmembrane region" description="Helical" evidence="7">
    <location>
        <begin position="223"/>
        <end position="245"/>
    </location>
</feature>
<evidence type="ECO:0000313" key="10">
    <source>
        <dbReference type="Proteomes" id="UP001324427"/>
    </source>
</evidence>
<feature type="transmembrane region" description="Helical" evidence="7">
    <location>
        <begin position="190"/>
        <end position="211"/>
    </location>
</feature>
<organism evidence="9 10">
    <name type="scientific">Oleoguttula mirabilis</name>
    <dbReference type="NCBI Taxonomy" id="1507867"/>
    <lineage>
        <taxon>Eukaryota</taxon>
        <taxon>Fungi</taxon>
        <taxon>Dikarya</taxon>
        <taxon>Ascomycota</taxon>
        <taxon>Pezizomycotina</taxon>
        <taxon>Dothideomycetes</taxon>
        <taxon>Dothideomycetidae</taxon>
        <taxon>Mycosphaerellales</taxon>
        <taxon>Teratosphaeriaceae</taxon>
        <taxon>Oleoguttula</taxon>
    </lineage>
</organism>
<dbReference type="PROSITE" id="PS50850">
    <property type="entry name" value="MFS"/>
    <property type="match status" value="1"/>
</dbReference>
<sequence length="499" mass="55264">MAEASSSKSLTATSPRLSLAKDTAEERTYSLPEHPDADDEDEDAETVRDPALERRLRLKVDLRLCTIAGLLCSLNLLDSGVISSASVTSMLSDLDLTGNRYSVSIFIFTIASITFQLPSTIAVRTYGPRRWFAFITFCFGIITMCTAFIHTWKEMIALRVLLGMAMSGIYPGLTYLISTWYLRSEQQTRFAYLQTGEVIILATGSIVNFGLNKLNGRGGLAGWRWMFLVQGLITILLGCATYFWMVDFPEEAHRSLYFLTEEEQKLAVSRIQADRKDVQADPFSWNKVLRHAGDPKVYGFACMFFLLNLVSTSLSYFLPIILQSGMGFSENASILLSAPPYYYAVIPVILSSIIGDRYRIRGPIIIFNSLCLIVGFCMLGFTDQVTVRYIGTYLATGAYVSNWAALSAFYASNIAGQWKRAFTAAAVTALNGAGGIAGSFIVRQQEAPRYLTAVWVSIGSHVLMIGFVAGFSGYFYAANKRQRAGKAVLEGTEGFRYSY</sequence>
<protein>
    <recommendedName>
        <fullName evidence="8">Major facilitator superfamily (MFS) profile domain-containing protein</fullName>
    </recommendedName>
</protein>
<name>A0AAV9J500_9PEZI</name>
<dbReference type="Pfam" id="PF07690">
    <property type="entry name" value="MFS_1"/>
    <property type="match status" value="1"/>
</dbReference>
<keyword evidence="10" id="KW-1185">Reference proteome</keyword>
<feature type="transmembrane region" description="Helical" evidence="7">
    <location>
        <begin position="297"/>
        <end position="321"/>
    </location>
</feature>
<evidence type="ECO:0000259" key="8">
    <source>
        <dbReference type="PROSITE" id="PS50850"/>
    </source>
</evidence>
<feature type="transmembrane region" description="Helical" evidence="7">
    <location>
        <begin position="365"/>
        <end position="382"/>
    </location>
</feature>
<evidence type="ECO:0000256" key="1">
    <source>
        <dbReference type="ARBA" id="ARBA00004141"/>
    </source>
</evidence>
<dbReference type="Gene3D" id="1.20.1250.20">
    <property type="entry name" value="MFS general substrate transporter like domains"/>
    <property type="match status" value="1"/>
</dbReference>
<dbReference type="PANTHER" id="PTHR43791:SF58">
    <property type="entry name" value="TRANSPORTER, PUTATIVE (AFU_ORTHOLOGUE AFUA_8G04470)-RELATED"/>
    <property type="match status" value="1"/>
</dbReference>
<feature type="domain" description="Major facilitator superfamily (MFS) profile" evidence="8">
    <location>
        <begin position="64"/>
        <end position="481"/>
    </location>
</feature>
<feature type="transmembrane region" description="Helical" evidence="7">
    <location>
        <begin position="131"/>
        <end position="150"/>
    </location>
</feature>
<keyword evidence="5 7" id="KW-0472">Membrane</keyword>
<evidence type="ECO:0000256" key="6">
    <source>
        <dbReference type="SAM" id="MobiDB-lite"/>
    </source>
</evidence>
<feature type="transmembrane region" description="Helical" evidence="7">
    <location>
        <begin position="62"/>
        <end position="81"/>
    </location>
</feature>
<dbReference type="AlphaFoldDB" id="A0AAV9J500"/>
<proteinExistence type="predicted"/>
<dbReference type="SUPFAM" id="SSF103473">
    <property type="entry name" value="MFS general substrate transporter"/>
    <property type="match status" value="1"/>
</dbReference>
<keyword evidence="4 7" id="KW-1133">Transmembrane helix</keyword>
<feature type="transmembrane region" description="Helical" evidence="7">
    <location>
        <begin position="388"/>
        <end position="410"/>
    </location>
</feature>
<feature type="region of interest" description="Disordered" evidence="6">
    <location>
        <begin position="1"/>
        <end position="46"/>
    </location>
</feature>
<evidence type="ECO:0000313" key="9">
    <source>
        <dbReference type="EMBL" id="KAK4540054.1"/>
    </source>
</evidence>
<comment type="caution">
    <text evidence="9">The sequence shown here is derived from an EMBL/GenBank/DDBJ whole genome shotgun (WGS) entry which is preliminary data.</text>
</comment>
<dbReference type="InterPro" id="IPR011701">
    <property type="entry name" value="MFS"/>
</dbReference>
<dbReference type="EMBL" id="JAVFHQ010000076">
    <property type="protein sequence ID" value="KAK4540054.1"/>
    <property type="molecule type" value="Genomic_DNA"/>
</dbReference>
<evidence type="ECO:0000256" key="5">
    <source>
        <dbReference type="ARBA" id="ARBA00023136"/>
    </source>
</evidence>
<feature type="transmembrane region" description="Helical" evidence="7">
    <location>
        <begin position="341"/>
        <end position="358"/>
    </location>
</feature>
<dbReference type="FunFam" id="1.20.1250.20:FF:001024">
    <property type="entry name" value="MFS general substrate transporter"/>
    <property type="match status" value="1"/>
</dbReference>
<comment type="subcellular location">
    <subcellularLocation>
        <location evidence="1">Membrane</location>
        <topology evidence="1">Multi-pass membrane protein</topology>
    </subcellularLocation>
</comment>
<dbReference type="PANTHER" id="PTHR43791">
    <property type="entry name" value="PERMEASE-RELATED"/>
    <property type="match status" value="1"/>
</dbReference>
<dbReference type="InterPro" id="IPR036259">
    <property type="entry name" value="MFS_trans_sf"/>
</dbReference>
<dbReference type="InterPro" id="IPR020846">
    <property type="entry name" value="MFS_dom"/>
</dbReference>
<keyword evidence="3 7" id="KW-0812">Transmembrane</keyword>